<keyword evidence="3" id="KW-1185">Reference proteome</keyword>
<proteinExistence type="predicted"/>
<name>A0ABW2YEU7_9GAMM</name>
<protein>
    <submittedName>
        <fullName evidence="2">Replication initiation factor domain-containing protein</fullName>
    </submittedName>
</protein>
<keyword evidence="2" id="KW-0396">Initiation factor</keyword>
<sequence length="365" mass="40203">MADGAATGLPASNRGVSGFREDDQPFRVLLDWFSASVDLPAVLRETGWDRSMKDTLDTLDATGSNACALASVLCAFFFGGSGIQPHDEVRAGRFYAWRVSLRNGAGEHVGLIEMGGPHTVRKDGVYTARLELTGDGCRLYEGAAGSGHAKRWLELRAKLESSAGRITRVDVAADDLHGFHPITWAICRHQAGEFDNRGQTPKAQHIDDFGSGDGSTFYIGSVTSEKRMRVYEKGKQLGDRESPWVRYEVQFTASNRKELPLDLLRDPANYLLGAYPVLRFLQAMATRIDVTNAAAVATLKSCRRHLKRQYGATLHFIVKHTRNDAELGSVIRSLTSPKLPDWASNSTGVDWPEIHSLITSQEINQ</sequence>
<evidence type="ECO:0000313" key="2">
    <source>
        <dbReference type="EMBL" id="MFD0727052.1"/>
    </source>
</evidence>
<reference evidence="3" key="1">
    <citation type="journal article" date="2019" name="Int. J. Syst. Evol. Microbiol.">
        <title>The Global Catalogue of Microorganisms (GCM) 10K type strain sequencing project: providing services to taxonomists for standard genome sequencing and annotation.</title>
        <authorList>
            <consortium name="The Broad Institute Genomics Platform"/>
            <consortium name="The Broad Institute Genome Sequencing Center for Infectious Disease"/>
            <person name="Wu L."/>
            <person name="Ma J."/>
        </authorList>
    </citation>
    <scope>NUCLEOTIDE SEQUENCE [LARGE SCALE GENOMIC DNA]</scope>
    <source>
        <strain evidence="3">CCUG 55585</strain>
    </source>
</reference>
<comment type="caution">
    <text evidence="2">The sequence shown here is derived from an EMBL/GenBank/DDBJ whole genome shotgun (WGS) entry which is preliminary data.</text>
</comment>
<evidence type="ECO:0000259" key="1">
    <source>
        <dbReference type="Pfam" id="PF02486"/>
    </source>
</evidence>
<dbReference type="InterPro" id="IPR003491">
    <property type="entry name" value="REP-like_C"/>
</dbReference>
<dbReference type="Proteomes" id="UP001597110">
    <property type="component" value="Unassembled WGS sequence"/>
</dbReference>
<feature type="domain" description="Replication initiation protein-like C-terminal" evidence="1">
    <location>
        <begin position="165"/>
        <end position="323"/>
    </location>
</feature>
<evidence type="ECO:0000313" key="3">
    <source>
        <dbReference type="Proteomes" id="UP001597110"/>
    </source>
</evidence>
<dbReference type="EMBL" id="JBHTIF010000004">
    <property type="protein sequence ID" value="MFD0727052.1"/>
    <property type="molecule type" value="Genomic_DNA"/>
</dbReference>
<gene>
    <name evidence="2" type="ORF">ACFQ0E_15765</name>
</gene>
<dbReference type="GO" id="GO:0003743">
    <property type="term" value="F:translation initiation factor activity"/>
    <property type="evidence" value="ECO:0007669"/>
    <property type="project" value="UniProtKB-KW"/>
</dbReference>
<dbReference type="RefSeq" id="WP_386825450.1">
    <property type="nucleotide sequence ID" value="NZ_JBHTIF010000004.1"/>
</dbReference>
<dbReference type="Pfam" id="PF02486">
    <property type="entry name" value="Rep_trans"/>
    <property type="match status" value="1"/>
</dbReference>
<keyword evidence="2" id="KW-0648">Protein biosynthesis</keyword>
<accession>A0ABW2YEU7</accession>
<organism evidence="2 3">
    <name type="scientific">Lysobacter brunescens</name>
    <dbReference type="NCBI Taxonomy" id="262323"/>
    <lineage>
        <taxon>Bacteria</taxon>
        <taxon>Pseudomonadati</taxon>
        <taxon>Pseudomonadota</taxon>
        <taxon>Gammaproteobacteria</taxon>
        <taxon>Lysobacterales</taxon>
        <taxon>Lysobacteraceae</taxon>
        <taxon>Lysobacter</taxon>
    </lineage>
</organism>